<evidence type="ECO:0000313" key="5">
    <source>
        <dbReference type="Proteomes" id="UP000274756"/>
    </source>
</evidence>
<proteinExistence type="predicted"/>
<evidence type="ECO:0000256" key="1">
    <source>
        <dbReference type="ARBA" id="ARBA00022884"/>
    </source>
</evidence>
<evidence type="ECO:0000256" key="2">
    <source>
        <dbReference type="SAM" id="MobiDB-lite"/>
    </source>
</evidence>
<keyword evidence="5" id="KW-1185">Reference proteome</keyword>
<reference evidence="3 5" key="2">
    <citation type="submission" date="2018-11" db="EMBL/GenBank/DDBJ databases">
        <authorList>
            <consortium name="Pathogen Informatics"/>
        </authorList>
    </citation>
    <scope>NUCLEOTIDE SEQUENCE [LARGE SCALE GENOMIC DNA]</scope>
</reference>
<protein>
    <submittedName>
        <fullName evidence="6">FoP_duplication domain-containing protein</fullName>
    </submittedName>
</protein>
<dbReference type="GO" id="GO:0006406">
    <property type="term" value="P:mRNA export from nucleus"/>
    <property type="evidence" value="ECO:0007669"/>
    <property type="project" value="TreeGrafter"/>
</dbReference>
<organism evidence="4 6">
    <name type="scientific">Dracunculus medinensis</name>
    <name type="common">Guinea worm</name>
    <dbReference type="NCBI Taxonomy" id="318479"/>
    <lineage>
        <taxon>Eukaryota</taxon>
        <taxon>Metazoa</taxon>
        <taxon>Ecdysozoa</taxon>
        <taxon>Nematoda</taxon>
        <taxon>Chromadorea</taxon>
        <taxon>Rhabditida</taxon>
        <taxon>Spirurina</taxon>
        <taxon>Dracunculoidea</taxon>
        <taxon>Dracunculidae</taxon>
        <taxon>Dracunculus</taxon>
    </lineage>
</organism>
<dbReference type="WBParaSite" id="DME_0000949001-mRNA-1">
    <property type="protein sequence ID" value="DME_0000949001-mRNA-1"/>
    <property type="gene ID" value="DME_0000949001"/>
</dbReference>
<dbReference type="InterPro" id="IPR051229">
    <property type="entry name" value="ALYREF_mRNA_export"/>
</dbReference>
<dbReference type="Proteomes" id="UP000274756">
    <property type="component" value="Unassembled WGS sequence"/>
</dbReference>
<dbReference type="Proteomes" id="UP000038040">
    <property type="component" value="Unplaced"/>
</dbReference>
<evidence type="ECO:0000313" key="3">
    <source>
        <dbReference type="EMBL" id="VDN53203.1"/>
    </source>
</evidence>
<dbReference type="STRING" id="318479.A0A0N4UNK7"/>
<feature type="region of interest" description="Disordered" evidence="2">
    <location>
        <begin position="195"/>
        <end position="224"/>
    </location>
</feature>
<reference evidence="6" key="1">
    <citation type="submission" date="2017-02" db="UniProtKB">
        <authorList>
            <consortium name="WormBaseParasite"/>
        </authorList>
    </citation>
    <scope>IDENTIFICATION</scope>
</reference>
<accession>A0A0N4UNK7</accession>
<gene>
    <name evidence="3" type="ORF">DME_LOCUS3176</name>
</gene>
<evidence type="ECO:0000313" key="4">
    <source>
        <dbReference type="Proteomes" id="UP000038040"/>
    </source>
</evidence>
<keyword evidence="1" id="KW-0694">RNA-binding</keyword>
<sequence length="241" mass="27687">MSLIDLSLDEIIARNKSTIKNSGRLMSLNDETINDKNREIRRRGRGFTKQFASIDSAFTKSQNVPLGKWDHSGFEELYGTRNFSEPELLKIGGRLFDRRALSRKELLEDYPIESANVYYDEFGESTGTADVVTDRASAEEIQLNYSGVSVDGSTMHMYLIDENSTIAPSIMPSIKKRLILPRATQSRKTIVHKRLPPRNKNFSNRRRLERNEGKRRQMTDAELDKELEEYMKKKSSNAMEA</sequence>
<evidence type="ECO:0000313" key="6">
    <source>
        <dbReference type="WBParaSite" id="DME_0000949001-mRNA-1"/>
    </source>
</evidence>
<dbReference type="GO" id="GO:0003729">
    <property type="term" value="F:mRNA binding"/>
    <property type="evidence" value="ECO:0007669"/>
    <property type="project" value="TreeGrafter"/>
</dbReference>
<dbReference type="PANTHER" id="PTHR19965:SF82">
    <property type="entry name" value="THO COMPLEX SUBUNIT 4"/>
    <property type="match status" value="1"/>
</dbReference>
<feature type="compositionally biased region" description="Basic and acidic residues" evidence="2">
    <location>
        <begin position="209"/>
        <end position="224"/>
    </location>
</feature>
<dbReference type="AlphaFoldDB" id="A0A0N4UNK7"/>
<dbReference type="GO" id="GO:0005634">
    <property type="term" value="C:nucleus"/>
    <property type="evidence" value="ECO:0007669"/>
    <property type="project" value="TreeGrafter"/>
</dbReference>
<dbReference type="PANTHER" id="PTHR19965">
    <property type="entry name" value="RNA AND EXPORT FACTOR BINDING PROTEIN"/>
    <property type="match status" value="1"/>
</dbReference>
<dbReference type="OrthoDB" id="1049195at2759"/>
<name>A0A0N4UNK7_DRAME</name>
<dbReference type="EMBL" id="UYYG01000111">
    <property type="protein sequence ID" value="VDN53203.1"/>
    <property type="molecule type" value="Genomic_DNA"/>
</dbReference>
<feature type="compositionally biased region" description="Basic residues" evidence="2">
    <location>
        <begin position="195"/>
        <end position="208"/>
    </location>
</feature>